<protein>
    <submittedName>
        <fullName evidence="1">HPF/RaiA family ribosome-associated protein</fullName>
    </submittedName>
</protein>
<organism evidence="1 2">
    <name type="scientific">Flavobacterium zepuense</name>
    <dbReference type="NCBI Taxonomy" id="2593302"/>
    <lineage>
        <taxon>Bacteria</taxon>
        <taxon>Pseudomonadati</taxon>
        <taxon>Bacteroidota</taxon>
        <taxon>Flavobacteriia</taxon>
        <taxon>Flavobacteriales</taxon>
        <taxon>Flavobacteriaceae</taxon>
        <taxon>Flavobacterium</taxon>
    </lineage>
</organism>
<proteinExistence type="predicted"/>
<dbReference type="Proteomes" id="UP000320643">
    <property type="component" value="Unassembled WGS sequence"/>
</dbReference>
<accession>A0A552V859</accession>
<gene>
    <name evidence="1" type="ORF">FMM05_04510</name>
</gene>
<dbReference type="InterPro" id="IPR036567">
    <property type="entry name" value="RHF-like"/>
</dbReference>
<sequence length="105" mass="12008">MQITINTDNHIEGNDRRENYFSEVLNEKLKRFEDKITGLEIHLTDENSSEKTAIADIRCLMEARINGLAPQAVTNHAESVELAIKGAADKMKKLLEHTFDKMRTH</sequence>
<dbReference type="EMBL" id="VJVZ01000002">
    <property type="protein sequence ID" value="TRW26645.1"/>
    <property type="molecule type" value="Genomic_DNA"/>
</dbReference>
<dbReference type="SUPFAM" id="SSF69754">
    <property type="entry name" value="Ribosome binding protein Y (YfiA homologue)"/>
    <property type="match status" value="1"/>
</dbReference>
<evidence type="ECO:0000313" key="2">
    <source>
        <dbReference type="Proteomes" id="UP000320643"/>
    </source>
</evidence>
<dbReference type="RefSeq" id="WP_143372143.1">
    <property type="nucleotide sequence ID" value="NZ_VJVZ01000002.1"/>
</dbReference>
<dbReference type="OrthoDB" id="121633at2"/>
<name>A0A552V859_9FLAO</name>
<comment type="caution">
    <text evidence="1">The sequence shown here is derived from an EMBL/GenBank/DDBJ whole genome shotgun (WGS) entry which is preliminary data.</text>
</comment>
<dbReference type="Gene3D" id="3.30.160.100">
    <property type="entry name" value="Ribosome hibernation promotion factor-like"/>
    <property type="match status" value="1"/>
</dbReference>
<keyword evidence="2" id="KW-1185">Reference proteome</keyword>
<dbReference type="Pfam" id="PF02482">
    <property type="entry name" value="Ribosomal_S30AE"/>
    <property type="match status" value="1"/>
</dbReference>
<reference evidence="1 2" key="1">
    <citation type="submission" date="2019-07" db="EMBL/GenBank/DDBJ databases">
        <title>Flavobacterium sp. nov., isolated from glacier ice.</title>
        <authorList>
            <person name="Liu Q."/>
            <person name="Xin Y.-H."/>
        </authorList>
    </citation>
    <scope>NUCLEOTIDE SEQUENCE [LARGE SCALE GENOMIC DNA]</scope>
    <source>
        <strain evidence="1 2">ZT4R6</strain>
    </source>
</reference>
<dbReference type="AlphaFoldDB" id="A0A552V859"/>
<evidence type="ECO:0000313" key="1">
    <source>
        <dbReference type="EMBL" id="TRW26645.1"/>
    </source>
</evidence>
<dbReference type="InterPro" id="IPR003489">
    <property type="entry name" value="RHF/RaiA"/>
</dbReference>